<evidence type="ECO:0000313" key="2">
    <source>
        <dbReference type="EMBL" id="SEA31669.1"/>
    </source>
</evidence>
<dbReference type="RefSeq" id="WP_074673357.1">
    <property type="nucleotide sequence ID" value="NZ_FNQG01000014.1"/>
</dbReference>
<feature type="domain" description="Treble clef zinc finger" evidence="1">
    <location>
        <begin position="89"/>
        <end position="121"/>
    </location>
</feature>
<dbReference type="InterPro" id="IPR025487">
    <property type="entry name" value="DUF4379"/>
</dbReference>
<reference evidence="2 3" key="1">
    <citation type="submission" date="2016-10" db="EMBL/GenBank/DDBJ databases">
        <authorList>
            <person name="de Groot N.N."/>
        </authorList>
    </citation>
    <scope>NUCLEOTIDE SEQUENCE [LARGE SCALE GENOMIC DNA]</scope>
    <source>
        <strain evidence="2 3">DSM 2872</strain>
    </source>
</reference>
<gene>
    <name evidence="2" type="ORF">SAMN05660648_02764</name>
</gene>
<dbReference type="AlphaFoldDB" id="A0A1H4A6N8"/>
<dbReference type="EMBL" id="FNQG01000014">
    <property type="protein sequence ID" value="SEA31669.1"/>
    <property type="molecule type" value="Genomic_DNA"/>
</dbReference>
<sequence length="688" mass="78972">MPVRYSLSDMRNLAMSHNGECLSNEYYGTTKEMVWRCEKGHVFTKKPKNIIHDGWHCPDCERENYMKKLQEIAAQHGGVCLSEQYISMKNKLAWKCSEGHTWNASPANILKGTWCPKCAGKFCDIDDMSDLARKKGGECLSNKYISNQIPLKWKCNQGHIFEATPASIKAGTWCPDCSLYKSERLCRIILEKFLGIKLSKKRPPWLLGVDGHRLEYDGYNEENKIAFEYQGKQHYENIFGVSDEKYARQMRNDAIKKKLSQQKGITLVIVPYFEDTSTMEARIEHVRNILIKNNIVIKNPNIIVSESDFLNRPLRAEVELIVKEKGGILLTKTMVDNGSRIKLRCDHGHEWTTTVSLIKSGAWCYKCGRKSCGDKNRRLTLDDAIKVAEKNGGKCLSTEYISAVRKLTWQCGACGHIWKATLSSIRSSHTWCPKCNGNNEYTIEDMQKLAHQHDGYCLSTHYVSAKEKLKWRCKHGHEWEATPDSIRRGSWCSKCRRGEGMSLEKLKKIAVEHGGECLETEYHGRSQRIKCKCKEGHVWETSVASLQAGHWCSECMGKPKIDIEYVRRIASEHGGMLLSNTYVNAHTKMTWICKEGHRFESNYNRIQSGGWCPKCAKIQQGIRQRKHTISEMQEIAKNKGGKCLSQEYISIHKPLEWECVDGHTWNSSYGNIRQGKWCPVCAKKRRYK</sequence>
<protein>
    <submittedName>
        <fullName evidence="2">Probable Zinc-ribbon domain-containing protein</fullName>
    </submittedName>
</protein>
<feature type="domain" description="Treble clef zinc finger" evidence="1">
    <location>
        <begin position="403"/>
        <end position="437"/>
    </location>
</feature>
<evidence type="ECO:0000259" key="1">
    <source>
        <dbReference type="Pfam" id="PF14311"/>
    </source>
</evidence>
<evidence type="ECO:0000313" key="3">
    <source>
        <dbReference type="Proteomes" id="UP000183469"/>
    </source>
</evidence>
<accession>A0A1H4A6N8</accession>
<name>A0A1H4A6N8_SELRU</name>
<dbReference type="Gene3D" id="3.40.960.10">
    <property type="entry name" value="VSR Endonuclease"/>
    <property type="match status" value="1"/>
</dbReference>
<dbReference type="Pfam" id="PF14311">
    <property type="entry name" value="DUF4379"/>
    <property type="match status" value="2"/>
</dbReference>
<dbReference type="OrthoDB" id="583824at2"/>
<proteinExistence type="predicted"/>
<dbReference type="Proteomes" id="UP000183469">
    <property type="component" value="Unassembled WGS sequence"/>
</dbReference>
<organism evidence="2 3">
    <name type="scientific">Selenomonas ruminantium</name>
    <dbReference type="NCBI Taxonomy" id="971"/>
    <lineage>
        <taxon>Bacteria</taxon>
        <taxon>Bacillati</taxon>
        <taxon>Bacillota</taxon>
        <taxon>Negativicutes</taxon>
        <taxon>Selenomonadales</taxon>
        <taxon>Selenomonadaceae</taxon>
        <taxon>Selenomonas</taxon>
    </lineage>
</organism>